<feature type="compositionally biased region" description="Low complexity" evidence="3">
    <location>
        <begin position="46"/>
        <end position="57"/>
    </location>
</feature>
<evidence type="ECO:0000313" key="6">
    <source>
        <dbReference type="EMBL" id="KKY27475.1"/>
    </source>
</evidence>
<keyword evidence="7" id="KW-1185">Reference proteome</keyword>
<evidence type="ECO:0000259" key="4">
    <source>
        <dbReference type="Pfam" id="PF09949"/>
    </source>
</evidence>
<dbReference type="Pfam" id="PF21121">
    <property type="entry name" value="Nup49_C"/>
    <property type="match status" value="1"/>
</dbReference>
<feature type="region of interest" description="Disordered" evidence="3">
    <location>
        <begin position="1856"/>
        <end position="1938"/>
    </location>
</feature>
<dbReference type="InterPro" id="IPR057559">
    <property type="entry name" value="SAM_6"/>
</dbReference>
<dbReference type="Pfam" id="PF09949">
    <property type="entry name" value="APP1_cat"/>
    <property type="match status" value="1"/>
</dbReference>
<keyword evidence="2" id="KW-0813">Transport</keyword>
<keyword evidence="2" id="KW-0509">mRNA transport</keyword>
<dbReference type="InterPro" id="IPR025574">
    <property type="entry name" value="Nucleoporin_FG_rpt"/>
</dbReference>
<name>A0A0G2HG84_PHACM</name>
<accession>A0A0G2HG84</accession>
<protein>
    <submittedName>
        <fullName evidence="6">Putative actin cytoskeleton organization protein app1</fullName>
    </submittedName>
</protein>
<comment type="subcellular location">
    <subcellularLocation>
        <location evidence="1">Nucleus</location>
        <location evidence="1">Nuclear pore complex</location>
    </subcellularLocation>
</comment>
<dbReference type="GO" id="GO:0008195">
    <property type="term" value="F:phosphatidate phosphatase activity"/>
    <property type="evidence" value="ECO:0007669"/>
    <property type="project" value="InterPro"/>
</dbReference>
<evidence type="ECO:0000259" key="5">
    <source>
        <dbReference type="Pfam" id="PF23395"/>
    </source>
</evidence>
<keyword evidence="2" id="KW-0539">Nucleus</keyword>
<feature type="compositionally biased region" description="Basic and acidic residues" evidence="3">
    <location>
        <begin position="1308"/>
        <end position="1338"/>
    </location>
</feature>
<dbReference type="OrthoDB" id="2117591at2759"/>
<feature type="compositionally biased region" description="Polar residues" evidence="3">
    <location>
        <begin position="1719"/>
        <end position="1731"/>
    </location>
</feature>
<keyword evidence="2" id="KW-0811">Translocation</keyword>
<dbReference type="InterPro" id="IPR019236">
    <property type="entry name" value="APP1_cat"/>
</dbReference>
<feature type="compositionally biased region" description="Low complexity" evidence="3">
    <location>
        <begin position="92"/>
        <end position="104"/>
    </location>
</feature>
<feature type="compositionally biased region" description="Low complexity" evidence="3">
    <location>
        <begin position="144"/>
        <end position="175"/>
    </location>
</feature>
<dbReference type="Pfam" id="PF13634">
    <property type="entry name" value="Nucleoporin_FG"/>
    <property type="match status" value="1"/>
</dbReference>
<reference evidence="6 7" key="2">
    <citation type="submission" date="2015-05" db="EMBL/GenBank/DDBJ databases">
        <authorList>
            <person name="Morales-Cruz A."/>
            <person name="Amrine K.C."/>
            <person name="Cantu D."/>
        </authorList>
    </citation>
    <scope>NUCLEOTIDE SEQUENCE [LARGE SCALE GENOMIC DNA]</scope>
    <source>
        <strain evidence="6">UCRPC4</strain>
    </source>
</reference>
<feature type="compositionally biased region" description="Polar residues" evidence="3">
    <location>
        <begin position="188"/>
        <end position="210"/>
    </location>
</feature>
<evidence type="ECO:0000256" key="1">
    <source>
        <dbReference type="ARBA" id="ARBA00004567"/>
    </source>
</evidence>
<evidence type="ECO:0000256" key="3">
    <source>
        <dbReference type="SAM" id="MobiDB-lite"/>
    </source>
</evidence>
<dbReference type="Pfam" id="PF23395">
    <property type="entry name" value="SAM_6"/>
    <property type="match status" value="1"/>
</dbReference>
<dbReference type="Proteomes" id="UP000053317">
    <property type="component" value="Unassembled WGS sequence"/>
</dbReference>
<dbReference type="PANTHER" id="PTHR28208">
    <property type="entry name" value="PHOSPHATIDATE PHOSPHATASE APP1"/>
    <property type="match status" value="1"/>
</dbReference>
<organism evidence="6 7">
    <name type="scientific">Phaeomoniella chlamydospora</name>
    <name type="common">Phaeoacremonium chlamydosporum</name>
    <dbReference type="NCBI Taxonomy" id="158046"/>
    <lineage>
        <taxon>Eukaryota</taxon>
        <taxon>Fungi</taxon>
        <taxon>Dikarya</taxon>
        <taxon>Ascomycota</taxon>
        <taxon>Pezizomycotina</taxon>
        <taxon>Eurotiomycetes</taxon>
        <taxon>Chaetothyriomycetidae</taxon>
        <taxon>Phaeomoniellales</taxon>
        <taxon>Phaeomoniellaceae</taxon>
        <taxon>Phaeomoniella</taxon>
    </lineage>
</organism>
<evidence type="ECO:0000256" key="2">
    <source>
        <dbReference type="ARBA" id="ARBA00023132"/>
    </source>
</evidence>
<feature type="region of interest" description="Disordered" evidence="3">
    <location>
        <begin position="1117"/>
        <end position="1141"/>
    </location>
</feature>
<feature type="compositionally biased region" description="Low complexity" evidence="3">
    <location>
        <begin position="1862"/>
        <end position="1889"/>
    </location>
</feature>
<feature type="compositionally biased region" description="Basic and acidic residues" evidence="3">
    <location>
        <begin position="1676"/>
        <end position="1686"/>
    </location>
</feature>
<gene>
    <name evidence="6" type="ORF">UCRPC4_g01070</name>
</gene>
<feature type="region of interest" description="Disordered" evidence="3">
    <location>
        <begin position="1647"/>
        <end position="1838"/>
    </location>
</feature>
<reference evidence="6 7" key="1">
    <citation type="submission" date="2015-05" db="EMBL/GenBank/DDBJ databases">
        <title>Distinctive expansion of gene families associated with plant cell wall degradation and secondary metabolism in the genomes of grapevine trunk pathogens.</title>
        <authorList>
            <person name="Lawrence D.P."/>
            <person name="Travadon R."/>
            <person name="Rolshausen P.E."/>
            <person name="Baumgartner K."/>
        </authorList>
    </citation>
    <scope>NUCLEOTIDE SEQUENCE [LARGE SCALE GENOMIC DNA]</scope>
    <source>
        <strain evidence="6">UCRPC4</strain>
    </source>
</reference>
<proteinExistence type="predicted"/>
<keyword evidence="2" id="KW-0653">Protein transport</keyword>
<keyword evidence="2" id="KW-0906">Nuclear pore complex</keyword>
<dbReference type="GO" id="GO:0005643">
    <property type="term" value="C:nuclear pore"/>
    <property type="evidence" value="ECO:0007669"/>
    <property type="project" value="UniProtKB-SubCell"/>
</dbReference>
<feature type="domain" description="SAM-like" evidence="5">
    <location>
        <begin position="999"/>
        <end position="1057"/>
    </location>
</feature>
<feature type="compositionally biased region" description="Low complexity" evidence="3">
    <location>
        <begin position="1811"/>
        <end position="1822"/>
    </location>
</feature>
<sequence length="1994" mass="219473">MPEIMSLFGQKPASGLSINTTAANSGGNSLLGGGASQAPSTGGMFSSAATSQPQSTSLFGNTTQSSQAQSSGGLFGSNAQSSQPAPSGGLFATQAAQSSQPQQSGGLFGNAAQGTSTSQPAQSTGLFGNVGKPQTSQTGGLFGAAGSSQPQQASSLFGNSQAQPSSTSQPQPQQSGFFGGLGAKANAANPTSTLLGASTTNPAQSANQSNSAVKINLEHLRTTTRFEQLTDDLQKEIEALDSFILQQMTFSHEVADLLPAVASGGANLPNDVTFVSDKLEELQLGLENDATEISNLKDKTVAKDAAEAKLCFRGVDRLKMPAQYQQQQIYQSVNGTSAGGLSGWWNHPQTLQRSVRGASVASGRRNVQLPEDDEEAKAPSNLVEFFDTKASEMGDTLEGYKNVMQQIESHLDGVELTIAMKQRELNDNRSNGGVMGRGADEQVRNLRHALGVFERSIYDVADQIGNARDNVQTLGFGKAQAESRFGQSKLAWLPTYRLTDLRIEPPLLEECEQEHTCSFSHETASNLQALLQLGDLRVQQWEGCDWTPQELALASQYTKKAQTEKLDIDRSSLLSMQRCLKVNDISDELPRIIELDLKFERTPFDTAVTPVLLPQPDSPQEADLDTLLLSHESDLEETKGIEQDTGVDFLLKEAIGIDAISPERQERVQRFLNDVTVLPQVGNDAANLVMAGSNRHEIQTIKVEPPLIPDACSKRVTFTTDRGNDFHLVSDIDQGFNASEDLLADQDLPEIANLALEKVEDEIRHERPQRADVLARVAIPPLPPVAIQSPWSRKTSERNTEYENDGALNALLGTIIAKQGSVRMSPGVAGSLSWAPFPLAKVKVDLEQMPEMSIHQKEILKPPEPCIESHQMLWRPERLLILKTDDECEDSDIEEAQVEAANKAKFNKIFVLLVAPVGENSTLSKEHCTAITAIASFAAGKGDCRIKLVVVPPMSSSDCCPMKIGDQALNLQHHLLNWILALNEKFGHEADGNRSAKLLQQETQWELFLRKAGLNPFAAQVTIALMKSTRPQATSSLRALVQMTHDERMAVLSRGIAQNRLFNFRYETLPYYRRRAQYRIYEAILAHQKRKRERHAKGQGLIPFLRRRRSKIRGFLTGENVGGRNMSNTDPPGSVTGGYWGESRERGARRRKLYGYLKAANEMRQSYQEQWAQSRNAYGDDEQGIPGAFPDVEVVRNGDEEMVLFPSYARQHVRKRPEHRDYPGAHEDLVHPDDSGDAEYWKREWEKYEDDNAIVDVDVRGWLYVPHRGPLTRKNRLLIAVARRLSGIPAPPISPSSSRPSSRHSTHRERYDDASSLHEEETANKEVQKIIQKGESEARAALQGGYSEEPSHETKDDSPYSSRSSTPDPGHGRLRKALTDTSLTSDVDDTMSITSKRSWVPPEQMSRDELRIANEHLLGRLRPFMTLPLTNTPITVFFFNEDKSQSRTVYTNDSGHFTVRASLDFVPTNVRVLASENLSATEEVRIIEPKGISLVSDIDDTIKHSAISSGAKEIFRNTFIRNLGDLTIGGIKEWYAKLYSMGVNFHYVSNSPWQLYPLLRSFFGLAGLPPGSFHLKAYTGMLQGIFEPAAERKRGSLERIFHDFPERKFILIGDSGEADLEVYTDTVLENPGRVLAIFIRDVTTPEDRRRIEPRRQQTFDSSTTKRGSDAASSRMKAADESEDRPSLHTRPTQSSSSSVKESPSQEVGNLIDLDEDGSGQVSQASHSSASDLAQLDGPRKKPPPKRPSKPLALRSDHNQSTEYPRSSSQASSDQSGPVSKKGAPPPPPKPRRSTQQQQQSSDLSARPTAGRAPFSSSSAPSRNTNDRPQPSGILNPGFAATASRHINAAYNALPSVPRGYLSQNSNNTASSSTSSTDNLSSPSSSSSSKPPAPPPRRALSSYPAAAAQYASNRLSWNETNSSSNNPNPNPQQPLLSRKEEMWQRRWARAEDMLKRQNVVLRTWRVGDDVMDESLKIVEREFKKMEKSGNARDGR</sequence>
<feature type="compositionally biased region" description="Low complexity" evidence="3">
    <location>
        <begin position="1766"/>
        <end position="1782"/>
    </location>
</feature>
<dbReference type="GO" id="GO:0030479">
    <property type="term" value="C:actin cortical patch"/>
    <property type="evidence" value="ECO:0007669"/>
    <property type="project" value="TreeGrafter"/>
</dbReference>
<dbReference type="EMBL" id="LCWF01000024">
    <property type="protein sequence ID" value="KKY27475.1"/>
    <property type="molecule type" value="Genomic_DNA"/>
</dbReference>
<dbReference type="PANTHER" id="PTHR28208:SF3">
    <property type="entry name" value="PHOSPHATIDATE PHOSPHATASE APP1"/>
    <property type="match status" value="1"/>
</dbReference>
<dbReference type="InterPro" id="IPR052935">
    <property type="entry name" value="Mg2+_PAP"/>
</dbReference>
<feature type="region of interest" description="Disordered" evidence="3">
    <location>
        <begin position="1287"/>
        <end position="1384"/>
    </location>
</feature>
<comment type="caution">
    <text evidence="6">The sequence shown here is derived from an EMBL/GenBank/DDBJ whole genome shotgun (WGS) entry which is preliminary data.</text>
</comment>
<feature type="compositionally biased region" description="Basic and acidic residues" evidence="3">
    <location>
        <begin position="1349"/>
        <end position="1358"/>
    </location>
</feature>
<feature type="compositionally biased region" description="Polar residues" evidence="3">
    <location>
        <begin position="112"/>
        <end position="139"/>
    </location>
</feature>
<feature type="compositionally biased region" description="Basic and acidic residues" evidence="3">
    <location>
        <begin position="1647"/>
        <end position="1657"/>
    </location>
</feature>
<feature type="compositionally biased region" description="Low complexity" evidence="3">
    <location>
        <begin position="1693"/>
        <end position="1707"/>
    </location>
</feature>
<feature type="compositionally biased region" description="Low complexity" evidence="3">
    <location>
        <begin position="1897"/>
        <end position="1912"/>
    </location>
</feature>
<feature type="region of interest" description="Disordered" evidence="3">
    <location>
        <begin position="1"/>
        <end position="210"/>
    </location>
</feature>
<evidence type="ECO:0000313" key="7">
    <source>
        <dbReference type="Proteomes" id="UP000053317"/>
    </source>
</evidence>
<feature type="domain" description="Phosphatidate phosphatase APP1 catalytic" evidence="4">
    <location>
        <begin position="1492"/>
        <end position="1641"/>
    </location>
</feature>